<dbReference type="STRING" id="1423795.FD12_GL000683"/>
<evidence type="ECO:0000313" key="1">
    <source>
        <dbReference type="EMBL" id="GEP72252.1"/>
    </source>
</evidence>
<dbReference type="EMBL" id="BKAM01000012">
    <property type="protein sequence ID" value="GEP72252.1"/>
    <property type="molecule type" value="Genomic_DNA"/>
</dbReference>
<gene>
    <name evidence="1" type="ORF">LRA02_11200</name>
</gene>
<name>A0A512PM29_9LACO</name>
<comment type="caution">
    <text evidence="1">The sequence shown here is derived from an EMBL/GenBank/DDBJ whole genome shotgun (WGS) entry which is preliminary data.</text>
</comment>
<organism evidence="1 2">
    <name type="scientific">Lentilactobacillus rapi</name>
    <dbReference type="NCBI Taxonomy" id="481723"/>
    <lineage>
        <taxon>Bacteria</taxon>
        <taxon>Bacillati</taxon>
        <taxon>Bacillota</taxon>
        <taxon>Bacilli</taxon>
        <taxon>Lactobacillales</taxon>
        <taxon>Lactobacillaceae</taxon>
        <taxon>Lentilactobacillus</taxon>
    </lineage>
</organism>
<dbReference type="RefSeq" id="WP_054747701.1">
    <property type="nucleotide sequence ID" value="NZ_BKAM01000012.1"/>
</dbReference>
<dbReference type="AlphaFoldDB" id="A0A512PM29"/>
<reference evidence="1 2" key="1">
    <citation type="submission" date="2019-07" db="EMBL/GenBank/DDBJ databases">
        <title>Whole genome shotgun sequence of Lactobacillus rapi NBRC 109618.</title>
        <authorList>
            <person name="Hosoyama A."/>
            <person name="Uohara A."/>
            <person name="Ohji S."/>
            <person name="Ichikawa N."/>
        </authorList>
    </citation>
    <scope>NUCLEOTIDE SEQUENCE [LARGE SCALE GENOMIC DNA]</scope>
    <source>
        <strain evidence="1 2">NBRC 109618</strain>
    </source>
</reference>
<evidence type="ECO:0000313" key="2">
    <source>
        <dbReference type="Proteomes" id="UP000321569"/>
    </source>
</evidence>
<proteinExistence type="predicted"/>
<sequence length="98" mass="11067">MLTEDEAVATKAELKQNFELAGLTLTQAANDLGCTPNHIQAVLNLNSERIEEPWILRNYLMNQLLSKGIEPHPYSKLIGDPKRFAFLNDDFIKQGRLA</sequence>
<dbReference type="InterPro" id="IPR018757">
    <property type="entry name" value="DUF2316"/>
</dbReference>
<protein>
    <recommendedName>
        <fullName evidence="3">DUF2316 domain-containing protein</fullName>
    </recommendedName>
</protein>
<dbReference type="OrthoDB" id="3233189at2"/>
<dbReference type="Pfam" id="PF10078">
    <property type="entry name" value="DUF2316"/>
    <property type="match status" value="1"/>
</dbReference>
<evidence type="ECO:0008006" key="3">
    <source>
        <dbReference type="Google" id="ProtNLM"/>
    </source>
</evidence>
<dbReference type="Proteomes" id="UP000321569">
    <property type="component" value="Unassembled WGS sequence"/>
</dbReference>
<accession>A0A512PM29</accession>